<accession>A0AAV3RRV8</accession>
<organism evidence="2 3">
    <name type="scientific">Lithospermum erythrorhizon</name>
    <name type="common">Purple gromwell</name>
    <name type="synonym">Lithospermum officinale var. erythrorhizon</name>
    <dbReference type="NCBI Taxonomy" id="34254"/>
    <lineage>
        <taxon>Eukaryota</taxon>
        <taxon>Viridiplantae</taxon>
        <taxon>Streptophyta</taxon>
        <taxon>Embryophyta</taxon>
        <taxon>Tracheophyta</taxon>
        <taxon>Spermatophyta</taxon>
        <taxon>Magnoliopsida</taxon>
        <taxon>eudicotyledons</taxon>
        <taxon>Gunneridae</taxon>
        <taxon>Pentapetalae</taxon>
        <taxon>asterids</taxon>
        <taxon>lamiids</taxon>
        <taxon>Boraginales</taxon>
        <taxon>Boraginaceae</taxon>
        <taxon>Boraginoideae</taxon>
        <taxon>Lithospermeae</taxon>
        <taxon>Lithospermum</taxon>
    </lineage>
</organism>
<feature type="transmembrane region" description="Helical" evidence="1">
    <location>
        <begin position="349"/>
        <end position="372"/>
    </location>
</feature>
<dbReference type="GO" id="GO:0005524">
    <property type="term" value="F:ATP binding"/>
    <property type="evidence" value="ECO:0007669"/>
    <property type="project" value="UniProtKB-KW"/>
</dbReference>
<name>A0AAV3RRV8_LITER</name>
<dbReference type="AlphaFoldDB" id="A0AAV3RRV8"/>
<gene>
    <name evidence="2" type="ORF">LIER_31003</name>
</gene>
<dbReference type="InterPro" id="IPR026082">
    <property type="entry name" value="ABCA"/>
</dbReference>
<evidence type="ECO:0000313" key="3">
    <source>
        <dbReference type="Proteomes" id="UP001454036"/>
    </source>
</evidence>
<evidence type="ECO:0000313" key="2">
    <source>
        <dbReference type="EMBL" id="GAA0183625.1"/>
    </source>
</evidence>
<keyword evidence="2" id="KW-0547">Nucleotide-binding</keyword>
<proteinExistence type="predicted"/>
<dbReference type="EMBL" id="BAABME010011352">
    <property type="protein sequence ID" value="GAA0183625.1"/>
    <property type="molecule type" value="Genomic_DNA"/>
</dbReference>
<dbReference type="Proteomes" id="UP001454036">
    <property type="component" value="Unassembled WGS sequence"/>
</dbReference>
<keyword evidence="1" id="KW-1133">Transmembrane helix</keyword>
<keyword evidence="3" id="KW-1185">Reference proteome</keyword>
<dbReference type="GO" id="GO:0140359">
    <property type="term" value="F:ABC-type transporter activity"/>
    <property type="evidence" value="ECO:0007669"/>
    <property type="project" value="InterPro"/>
</dbReference>
<dbReference type="PANTHER" id="PTHR19229:SF154">
    <property type="entry name" value="ABC TRANSPORTER A FAMILY MEMBER 3-RELATED"/>
    <property type="match status" value="1"/>
</dbReference>
<feature type="transmembrane region" description="Helical" evidence="1">
    <location>
        <begin position="392"/>
        <end position="421"/>
    </location>
</feature>
<evidence type="ECO:0000256" key="1">
    <source>
        <dbReference type="SAM" id="Phobius"/>
    </source>
</evidence>
<keyword evidence="2" id="KW-0067">ATP-binding</keyword>
<protein>
    <submittedName>
        <fullName evidence="2">ATP-binding cassette</fullName>
    </submittedName>
</protein>
<reference evidence="2 3" key="1">
    <citation type="submission" date="2024-01" db="EMBL/GenBank/DDBJ databases">
        <title>The complete chloroplast genome sequence of Lithospermum erythrorhizon: insights into the phylogenetic relationship among Boraginaceae species and the maternal lineages of purple gromwells.</title>
        <authorList>
            <person name="Okada T."/>
            <person name="Watanabe K."/>
        </authorList>
    </citation>
    <scope>NUCLEOTIDE SEQUENCE [LARGE SCALE GENOMIC DNA]</scope>
</reference>
<keyword evidence="1" id="KW-0472">Membrane</keyword>
<dbReference type="GO" id="GO:0016020">
    <property type="term" value="C:membrane"/>
    <property type="evidence" value="ECO:0007669"/>
    <property type="project" value="InterPro"/>
</dbReference>
<dbReference type="PANTHER" id="PTHR19229">
    <property type="entry name" value="ATP-BINDING CASSETTE TRANSPORTER SUBFAMILY A ABCA"/>
    <property type="match status" value="1"/>
</dbReference>
<feature type="transmembrane region" description="Helical" evidence="1">
    <location>
        <begin position="35"/>
        <end position="55"/>
    </location>
</feature>
<sequence>MADLSSHGPASFWTQADALLRKNLIFQKRNVKTNIRLTIIPLLLCVLLVVIQTIINNELDKPENKCGCACIDTNGDGQCEQVCGIEYSDLDQAFRCAIPQPPEWPPILQVPEPQYRAVQTDFLSFSDLPNESCKSTGSCPASILLTGNNRTLAQSLALNMFPTSFSFNPNDVWYSLANNVLGSASGTESTNYLEPAFSSDLPVYQVQSQCAQNSTFSVSFPLGSTEIQQDITCVRGLHLWRNSSTEVNDELYYGFRKGNSERKINELIAAYDFLNTSGNNFNLNVWYNASYKNDSGNQPITLTRVPRSINMASNSYLQFLIGPAARMVFEFTKEMPKHDLELRLDFSSLLGPLFFSWVIVQLFPVVLIAIVYEREHRLRIMMKMHGLNDGPYWMISYAYFLVLSSVYMLCFVVFGSVIGSIPFPMSCYFSV</sequence>
<dbReference type="GO" id="GO:0005319">
    <property type="term" value="F:lipid transporter activity"/>
    <property type="evidence" value="ECO:0007669"/>
    <property type="project" value="TreeGrafter"/>
</dbReference>
<keyword evidence="1" id="KW-0812">Transmembrane</keyword>
<comment type="caution">
    <text evidence="2">The sequence shown here is derived from an EMBL/GenBank/DDBJ whole genome shotgun (WGS) entry which is preliminary data.</text>
</comment>